<dbReference type="PANTHER" id="PTHR35176">
    <property type="entry name" value="HEME OXYGENASE HI_0854-RELATED"/>
    <property type="match status" value="1"/>
</dbReference>
<evidence type="ECO:0000313" key="4">
    <source>
        <dbReference type="Proteomes" id="UP000000851"/>
    </source>
</evidence>
<dbReference type="GO" id="GO:0016627">
    <property type="term" value="F:oxidoreductase activity, acting on the CH-CH group of donors"/>
    <property type="evidence" value="ECO:0007669"/>
    <property type="project" value="TreeGrafter"/>
</dbReference>
<gene>
    <name evidence="3" type="ordered locus">Caci_5545</name>
</gene>
<dbReference type="AlphaFoldDB" id="C7QAT1"/>
<dbReference type="OrthoDB" id="157302at2"/>
<feature type="domain" description="Pyridoxamine 5'-phosphate oxidase N-terminal" evidence="2">
    <location>
        <begin position="18"/>
        <end position="130"/>
    </location>
</feature>
<reference evidence="3 4" key="1">
    <citation type="journal article" date="2009" name="Stand. Genomic Sci.">
        <title>Complete genome sequence of Catenulispora acidiphila type strain (ID 139908).</title>
        <authorList>
            <person name="Copeland A."/>
            <person name="Lapidus A."/>
            <person name="Glavina Del Rio T."/>
            <person name="Nolan M."/>
            <person name="Lucas S."/>
            <person name="Chen F."/>
            <person name="Tice H."/>
            <person name="Cheng J.F."/>
            <person name="Bruce D."/>
            <person name="Goodwin L."/>
            <person name="Pitluck S."/>
            <person name="Mikhailova N."/>
            <person name="Pati A."/>
            <person name="Ivanova N."/>
            <person name="Mavromatis K."/>
            <person name="Chen A."/>
            <person name="Palaniappan K."/>
            <person name="Chain P."/>
            <person name="Land M."/>
            <person name="Hauser L."/>
            <person name="Chang Y.J."/>
            <person name="Jeffries C.D."/>
            <person name="Chertkov O."/>
            <person name="Brettin T."/>
            <person name="Detter J.C."/>
            <person name="Han C."/>
            <person name="Ali Z."/>
            <person name="Tindall B.J."/>
            <person name="Goker M."/>
            <person name="Bristow J."/>
            <person name="Eisen J.A."/>
            <person name="Markowitz V."/>
            <person name="Hugenholtz P."/>
            <person name="Kyrpides N.C."/>
            <person name="Klenk H.P."/>
        </authorList>
    </citation>
    <scope>NUCLEOTIDE SEQUENCE [LARGE SCALE GENOMIC DNA]</scope>
    <source>
        <strain evidence="4">DSM 44928 / JCM 14897 / NBRC 102108 / NRRL B-24433 / ID139908</strain>
    </source>
</reference>
<accession>C7QAT1</accession>
<dbReference type="Pfam" id="PF01243">
    <property type="entry name" value="PNPOx_N"/>
    <property type="match status" value="1"/>
</dbReference>
<dbReference type="Proteomes" id="UP000000851">
    <property type="component" value="Chromosome"/>
</dbReference>
<keyword evidence="4" id="KW-1185">Reference proteome</keyword>
<organism evidence="3 4">
    <name type="scientific">Catenulispora acidiphila (strain DSM 44928 / JCM 14897 / NBRC 102108 / NRRL B-24433 / ID139908)</name>
    <dbReference type="NCBI Taxonomy" id="479433"/>
    <lineage>
        <taxon>Bacteria</taxon>
        <taxon>Bacillati</taxon>
        <taxon>Actinomycetota</taxon>
        <taxon>Actinomycetes</taxon>
        <taxon>Catenulisporales</taxon>
        <taxon>Catenulisporaceae</taxon>
        <taxon>Catenulispora</taxon>
    </lineage>
</organism>
<proteinExistence type="predicted"/>
<evidence type="ECO:0000313" key="3">
    <source>
        <dbReference type="EMBL" id="ACU74404.1"/>
    </source>
</evidence>
<evidence type="ECO:0000259" key="2">
    <source>
        <dbReference type="Pfam" id="PF01243"/>
    </source>
</evidence>
<dbReference type="InterPro" id="IPR011576">
    <property type="entry name" value="Pyridox_Oxase_N"/>
</dbReference>
<dbReference type="eggNOG" id="COG3871">
    <property type="taxonomic scope" value="Bacteria"/>
</dbReference>
<dbReference type="KEGG" id="cai:Caci_5545"/>
<keyword evidence="1" id="KW-0560">Oxidoreductase</keyword>
<dbReference type="SUPFAM" id="SSF50475">
    <property type="entry name" value="FMN-binding split barrel"/>
    <property type="match status" value="1"/>
</dbReference>
<dbReference type="Gene3D" id="2.30.110.10">
    <property type="entry name" value="Electron Transport, Fmn-binding Protein, Chain A"/>
    <property type="match status" value="1"/>
</dbReference>
<dbReference type="RefSeq" id="WP_015794133.1">
    <property type="nucleotide sequence ID" value="NC_013131.1"/>
</dbReference>
<dbReference type="InterPro" id="IPR052019">
    <property type="entry name" value="F420H2_bilvrd_red/Heme_oxyg"/>
</dbReference>
<dbReference type="InParanoid" id="C7QAT1"/>
<dbReference type="PANTHER" id="PTHR35176:SF6">
    <property type="entry name" value="HEME OXYGENASE HI_0854-RELATED"/>
    <property type="match status" value="1"/>
</dbReference>
<dbReference type="STRING" id="479433.Caci_5545"/>
<dbReference type="EMBL" id="CP001700">
    <property type="protein sequence ID" value="ACU74404.1"/>
    <property type="molecule type" value="Genomic_DNA"/>
</dbReference>
<sequence length="142" mass="15772">MELLDHLSDADRQRVLGRLNSNLMVWLTTVRPDGQPVSVPVWFLAREDGTLLIYSRANKAKLANIAANPKVSLGLDVTDIGRNIVRLEGVAHHDPSLPRAHEHPAFLAKYIERMGAMFDTPENFGDQFTAGLVIQLTKVYVG</sequence>
<dbReference type="GO" id="GO:0070967">
    <property type="term" value="F:coenzyme F420 binding"/>
    <property type="evidence" value="ECO:0007669"/>
    <property type="project" value="TreeGrafter"/>
</dbReference>
<protein>
    <submittedName>
        <fullName evidence="3">Pyridoxamine 5'-phosphate oxidase-related FMN-binding</fullName>
    </submittedName>
</protein>
<dbReference type="InterPro" id="IPR012349">
    <property type="entry name" value="Split_barrel_FMN-bd"/>
</dbReference>
<dbReference type="HOGENOM" id="CLU_150521_0_0_11"/>
<dbReference type="GO" id="GO:0005829">
    <property type="term" value="C:cytosol"/>
    <property type="evidence" value="ECO:0007669"/>
    <property type="project" value="TreeGrafter"/>
</dbReference>
<evidence type="ECO:0000256" key="1">
    <source>
        <dbReference type="ARBA" id="ARBA00023002"/>
    </source>
</evidence>
<name>C7QAT1_CATAD</name>